<evidence type="ECO:0000313" key="3">
    <source>
        <dbReference type="RefSeq" id="XP_009781015.1"/>
    </source>
</evidence>
<dbReference type="GeneID" id="104229983"/>
<dbReference type="eggNOG" id="ENOG502RRMH">
    <property type="taxonomic scope" value="Eukaryota"/>
</dbReference>
<dbReference type="KEGG" id="nsy:104229983"/>
<dbReference type="PANTHER" id="PTHR47292">
    <property type="entry name" value="TRANSCRIPTION ELONGATION FACTOR (TFIIS) FAMILY PROTEIN-RELATED"/>
    <property type="match status" value="1"/>
</dbReference>
<evidence type="ECO:0000256" key="1">
    <source>
        <dbReference type="SAM" id="MobiDB-lite"/>
    </source>
</evidence>
<feature type="region of interest" description="Disordered" evidence="1">
    <location>
        <begin position="74"/>
        <end position="139"/>
    </location>
</feature>
<name>A0A1U7WUP0_NICSY</name>
<reference evidence="2" key="1">
    <citation type="journal article" date="2013" name="Genome Biol.">
        <title>Reference genomes and transcriptomes of Nicotiana sylvestris and Nicotiana tomentosiformis.</title>
        <authorList>
            <person name="Sierro N."/>
            <person name="Battey J.N."/>
            <person name="Ouadi S."/>
            <person name="Bovet L."/>
            <person name="Goepfert S."/>
            <person name="Bakaher N."/>
            <person name="Peitsch M.C."/>
            <person name="Ivanov N.V."/>
        </authorList>
    </citation>
    <scope>NUCLEOTIDE SEQUENCE [LARGE SCALE GENOMIC DNA]</scope>
</reference>
<sequence>MKGCGKISISLPDKKCPKNEASFSKQDFANSTREQSSCILTCEKVSTAACDISDEHVHVTLGCGNLLEQQNISAKSDISSEVERDNNEGDARRPLVNSGENGLSSITQTESSCSNSDVTHQVNSSSQETSTEAKTFMQQNGSASAPISFISSMEDPVTSSEASGLAAQNSVGNVKANTKALVEMVKDQNSLRLSTCSHQLRKNHRDKVSGGVDCSGNHNCSAQTNKESHSRHFYSKGEEEVLLHLQSENRSSSLESEEMGDPAKKLEFNGGLKSPACPLTKCEIDQRQTSVVNMLDLNEDINQNDLDDDAKQSNGQNIVIRVVAKYGVPLPPLSTTVNSLKFEGRLGWRGTAATSAFRPAASLSKSSDWDTKRIMEFDLNVAAASEDELPSENRITSTFRSYSSNQSSKQAEKMFNFDLNLLGDNADEKSSFPVKSEKLSSYSLNLNEDPQFQKRIIESAACPVFSRGDQDLKFVRLGTWGDMKNSGQPFLVATPNTQHTVQNMVPLQSKLPYAVQMLPSYSSYPSNNGPLYIAPCARDTHEGVTFPQVLNMSTFPGGPYLIHGQRPGGATRLDVNSGQVYLMNGLRKDNIATHFFPIQSTEEQRKVYEQPSMPMKRREPEGGYDSFQSATAYKHKN</sequence>
<feature type="compositionally biased region" description="Basic and acidic residues" evidence="1">
    <location>
        <begin position="81"/>
        <end position="93"/>
    </location>
</feature>
<feature type="compositionally biased region" description="Polar residues" evidence="1">
    <location>
        <begin position="98"/>
        <end position="139"/>
    </location>
</feature>
<accession>A0A1U7WUP0</accession>
<reference evidence="3 4" key="2">
    <citation type="submission" date="2025-04" db="UniProtKB">
        <authorList>
            <consortium name="RefSeq"/>
        </authorList>
    </citation>
    <scope>IDENTIFICATION</scope>
    <source>
        <tissue evidence="3 4">Leaf</tissue>
    </source>
</reference>
<evidence type="ECO:0000313" key="4">
    <source>
        <dbReference type="RefSeq" id="XP_009781016.1"/>
    </source>
</evidence>
<dbReference type="Proteomes" id="UP000189701">
    <property type="component" value="Unplaced"/>
</dbReference>
<protein>
    <submittedName>
        <fullName evidence="3 4">Uncharacterized protein LOC104229983</fullName>
    </submittedName>
</protein>
<feature type="region of interest" description="Disordered" evidence="1">
    <location>
        <begin position="602"/>
        <end position="637"/>
    </location>
</feature>
<dbReference type="AlphaFoldDB" id="A0A1U7WUP0"/>
<keyword evidence="2" id="KW-1185">Reference proteome</keyword>
<dbReference type="RefSeq" id="XP_009781016.1">
    <property type="nucleotide sequence ID" value="XM_009782714.1"/>
</dbReference>
<dbReference type="RefSeq" id="XP_009781015.1">
    <property type="nucleotide sequence ID" value="XM_009782713.1"/>
</dbReference>
<dbReference type="PANTHER" id="PTHR47292:SF3">
    <property type="entry name" value="PROTEIN WAVE"/>
    <property type="match status" value="1"/>
</dbReference>
<evidence type="ECO:0000313" key="2">
    <source>
        <dbReference type="Proteomes" id="UP000189701"/>
    </source>
</evidence>
<proteinExistence type="predicted"/>
<organism evidence="2 4">
    <name type="scientific">Nicotiana sylvestris</name>
    <name type="common">Wood tobacco</name>
    <name type="synonym">South American tobacco</name>
    <dbReference type="NCBI Taxonomy" id="4096"/>
    <lineage>
        <taxon>Eukaryota</taxon>
        <taxon>Viridiplantae</taxon>
        <taxon>Streptophyta</taxon>
        <taxon>Embryophyta</taxon>
        <taxon>Tracheophyta</taxon>
        <taxon>Spermatophyta</taxon>
        <taxon>Magnoliopsida</taxon>
        <taxon>eudicotyledons</taxon>
        <taxon>Gunneridae</taxon>
        <taxon>Pentapetalae</taxon>
        <taxon>asterids</taxon>
        <taxon>lamiids</taxon>
        <taxon>Solanales</taxon>
        <taxon>Solanaceae</taxon>
        <taxon>Nicotianoideae</taxon>
        <taxon>Nicotianeae</taxon>
        <taxon>Nicotiana</taxon>
    </lineage>
</organism>
<gene>
    <name evidence="3 4" type="primary">LOC104229983</name>
</gene>